<reference evidence="4 5" key="1">
    <citation type="submission" date="2019-03" db="EMBL/GenBank/DDBJ databases">
        <authorList>
            <person name="Gaulin E."/>
            <person name="Dumas B."/>
        </authorList>
    </citation>
    <scope>NUCLEOTIDE SEQUENCE [LARGE SCALE GENOMIC DNA]</scope>
    <source>
        <strain evidence="4">CBS 568.67</strain>
    </source>
</reference>
<accession>A0A485KQ11</accession>
<dbReference type="AlphaFoldDB" id="A0A485KQ11"/>
<evidence type="ECO:0000313" key="4">
    <source>
        <dbReference type="EMBL" id="VFT87194.1"/>
    </source>
</evidence>
<feature type="chain" id="PRO_5036116139" evidence="2">
    <location>
        <begin position="17"/>
        <end position="492"/>
    </location>
</feature>
<keyword evidence="2" id="KW-0732">Signal</keyword>
<protein>
    <submittedName>
        <fullName evidence="4">Aste57867_10320 protein</fullName>
    </submittedName>
</protein>
<feature type="compositionally biased region" description="Pro residues" evidence="1">
    <location>
        <begin position="434"/>
        <end position="466"/>
    </location>
</feature>
<dbReference type="EMBL" id="CAADRA010005218">
    <property type="protein sequence ID" value="VFT87194.1"/>
    <property type="molecule type" value="Genomic_DNA"/>
</dbReference>
<reference evidence="3" key="2">
    <citation type="submission" date="2019-06" db="EMBL/GenBank/DDBJ databases">
        <title>Genomics analysis of Aphanomyces spp. identifies a new class of oomycete effector associated with host adaptation.</title>
        <authorList>
            <person name="Gaulin E."/>
        </authorList>
    </citation>
    <scope>NUCLEOTIDE SEQUENCE</scope>
    <source>
        <strain evidence="3">CBS 578.67</strain>
    </source>
</reference>
<name>A0A485KQ11_9STRA</name>
<organism evidence="4 5">
    <name type="scientific">Aphanomyces stellatus</name>
    <dbReference type="NCBI Taxonomy" id="120398"/>
    <lineage>
        <taxon>Eukaryota</taxon>
        <taxon>Sar</taxon>
        <taxon>Stramenopiles</taxon>
        <taxon>Oomycota</taxon>
        <taxon>Saprolegniomycetes</taxon>
        <taxon>Saprolegniales</taxon>
        <taxon>Verrucalvaceae</taxon>
        <taxon>Aphanomyces</taxon>
    </lineage>
</organism>
<keyword evidence="5" id="KW-1185">Reference proteome</keyword>
<evidence type="ECO:0000256" key="2">
    <source>
        <dbReference type="SAM" id="SignalP"/>
    </source>
</evidence>
<dbReference type="OrthoDB" id="84928at2759"/>
<feature type="signal peptide" evidence="2">
    <location>
        <begin position="1"/>
        <end position="16"/>
    </location>
</feature>
<feature type="region of interest" description="Disordered" evidence="1">
    <location>
        <begin position="434"/>
        <end position="472"/>
    </location>
</feature>
<evidence type="ECO:0000256" key="1">
    <source>
        <dbReference type="SAM" id="MobiDB-lite"/>
    </source>
</evidence>
<evidence type="ECO:0000313" key="3">
    <source>
        <dbReference type="EMBL" id="KAF0699118.1"/>
    </source>
</evidence>
<dbReference type="EMBL" id="VJMH01005197">
    <property type="protein sequence ID" value="KAF0699118.1"/>
    <property type="molecule type" value="Genomic_DNA"/>
</dbReference>
<gene>
    <name evidence="4" type="primary">Aste57867_10320</name>
    <name evidence="3" type="ORF">As57867_010280</name>
    <name evidence="4" type="ORF">ASTE57867_10320</name>
</gene>
<evidence type="ECO:0000313" key="5">
    <source>
        <dbReference type="Proteomes" id="UP000332933"/>
    </source>
</evidence>
<proteinExistence type="predicted"/>
<sequence length="492" mass="49855">MKTALILSLTASMVAPQPTACDVQVMMANNQPFSQACTNVMQGGPPPTFGAVSLDITANAAQSIYSPGFCGSTVCMAELNAQLAAYPTCTPTSARSLKPALATLASSCASMAPAPPGTCQLEDYSDYNFAKYRMPLGPNCAVATGNSPTTLWNTVRTTLTLSPSNVITSAYCGSPDCVRAAQLINSNIGNCTFSPTNESLLAVTSDLLAYCGTNPNMYANGTCDADIVAANQAYWSPACVNDLQGDLPPTVAAVAVDVVANPAGVFATGICGSANCATQLNTIVSSYPTCTAVSATSYLTALTNLKTSCTGVATGVSTTRTCSSLDTSDFKWASTRVNLDPNCAAALVSSGAPGTFTPMTLWYSLVPALTLVSTNALTGAYCASPSCVGQANMVLGKLNNCGVAGGENLFAEITSLLAYCTAANTPIPVTPTPIPGTPVPVTPTPVTPAPATPAPATPAPATPTPSPTKSAASTWSSTVVAATILSILAFMA</sequence>
<dbReference type="Proteomes" id="UP000332933">
    <property type="component" value="Unassembled WGS sequence"/>
</dbReference>